<dbReference type="InterPro" id="IPR036249">
    <property type="entry name" value="Thioredoxin-like_sf"/>
</dbReference>
<evidence type="ECO:0000259" key="2">
    <source>
        <dbReference type="PROSITE" id="PS51352"/>
    </source>
</evidence>
<keyword evidence="1" id="KW-0676">Redox-active center</keyword>
<feature type="domain" description="Thioredoxin" evidence="2">
    <location>
        <begin position="143"/>
        <end position="318"/>
    </location>
</feature>
<organism evidence="3 4">
    <name type="scientific">Pseudomonas asuensis</name>
    <dbReference type="NCBI Taxonomy" id="1825787"/>
    <lineage>
        <taxon>Bacteria</taxon>
        <taxon>Pseudomonadati</taxon>
        <taxon>Pseudomonadota</taxon>
        <taxon>Gammaproteobacteria</taxon>
        <taxon>Pseudomonadales</taxon>
        <taxon>Pseudomonadaceae</taxon>
        <taxon>Pseudomonas</taxon>
    </lineage>
</organism>
<dbReference type="Proteomes" id="UP000616499">
    <property type="component" value="Unassembled WGS sequence"/>
</dbReference>
<dbReference type="Gene3D" id="3.40.30.10">
    <property type="entry name" value="Glutaredoxin"/>
    <property type="match status" value="1"/>
</dbReference>
<comment type="function">
    <text evidence="1">Required for disulfide bond formation in some periplasmic proteins. Acts by transferring its disulfide bond to other proteins and is reduced in the process.</text>
</comment>
<dbReference type="CDD" id="cd03020">
    <property type="entry name" value="DsbA_DsbC_DsbG"/>
    <property type="match status" value="1"/>
</dbReference>
<dbReference type="RefSeq" id="WP_188867938.1">
    <property type="nucleotide sequence ID" value="NZ_BMNW01000011.1"/>
</dbReference>
<keyword evidence="1" id="KW-0574">Periplasm</keyword>
<dbReference type="InterPro" id="IPR013766">
    <property type="entry name" value="Thioredoxin_domain"/>
</dbReference>
<evidence type="ECO:0000256" key="1">
    <source>
        <dbReference type="RuleBase" id="RU364038"/>
    </source>
</evidence>
<dbReference type="InterPro" id="IPR051470">
    <property type="entry name" value="Thiol:disulfide_interchange"/>
</dbReference>
<evidence type="ECO:0000313" key="4">
    <source>
        <dbReference type="Proteomes" id="UP000616499"/>
    </source>
</evidence>
<sequence>MKNNDVIKPFGKSLFVSFGTTGESHRSNIIRLDQGVSVFRSDNSLYYRYSNSSDACVLESFPNEALAITACSNVRSAMNRYASTQRLEGFGKGAVKWIGGPLVAGVFVLALNMAATRALNLPSPAASQSLNNQPIVMGSSSPRPSQAYIPSTALPQANGIQLPNQADPAELSKAVTAGIKAGKYSVQISSGTKGVLYVFSDPSCPHCRDLEPELDQLARDYTIHLFPVSVIGGESSTHRAAKMLCAKPEERAALWKKIVKGDDLETEECDEGSAAIKANDLVFRHMNFLGTPTIVNEAGEQTPLSLPNKASSIDQWMNQASQAK</sequence>
<comment type="subcellular location">
    <subcellularLocation>
        <location evidence="1">Periplasm</location>
    </subcellularLocation>
</comment>
<dbReference type="Pfam" id="PF13098">
    <property type="entry name" value="Thioredoxin_2"/>
    <property type="match status" value="1"/>
</dbReference>
<proteinExistence type="inferred from homology"/>
<dbReference type="PANTHER" id="PTHR35272">
    <property type="entry name" value="THIOL:DISULFIDE INTERCHANGE PROTEIN DSBC-RELATED"/>
    <property type="match status" value="1"/>
</dbReference>
<accession>A0ABQ2H179</accession>
<gene>
    <name evidence="3" type="ORF">GCM10009425_40410</name>
</gene>
<comment type="caution">
    <text evidence="3">The sequence shown here is derived from an EMBL/GenBank/DDBJ whole genome shotgun (WGS) entry which is preliminary data.</text>
</comment>
<evidence type="ECO:0000313" key="3">
    <source>
        <dbReference type="EMBL" id="GGM25581.1"/>
    </source>
</evidence>
<dbReference type="InterPro" id="IPR033954">
    <property type="entry name" value="DiS-bond_Isoase_DsbC/G"/>
</dbReference>
<dbReference type="PANTHER" id="PTHR35272:SF3">
    <property type="entry name" value="THIOL:DISULFIDE INTERCHANGE PROTEIN DSBC"/>
    <property type="match status" value="1"/>
</dbReference>
<keyword evidence="4" id="KW-1185">Reference proteome</keyword>
<keyword evidence="1" id="KW-0732">Signal</keyword>
<protein>
    <recommendedName>
        <fullName evidence="1">Thiol:disulfide interchange protein</fullName>
    </recommendedName>
</protein>
<reference evidence="4" key="1">
    <citation type="journal article" date="2019" name="Int. J. Syst. Evol. Microbiol.">
        <title>The Global Catalogue of Microorganisms (GCM) 10K type strain sequencing project: providing services to taxonomists for standard genome sequencing and annotation.</title>
        <authorList>
            <consortium name="The Broad Institute Genomics Platform"/>
            <consortium name="The Broad Institute Genome Sequencing Center for Infectious Disease"/>
            <person name="Wu L."/>
            <person name="Ma J."/>
        </authorList>
    </citation>
    <scope>NUCLEOTIDE SEQUENCE [LARGE SCALE GENOMIC DNA]</scope>
    <source>
        <strain evidence="4">JCM 13501</strain>
    </source>
</reference>
<comment type="similarity">
    <text evidence="1">Belongs to the thioredoxin family. DsbC subfamily.</text>
</comment>
<dbReference type="EMBL" id="BMNW01000011">
    <property type="protein sequence ID" value="GGM25581.1"/>
    <property type="molecule type" value="Genomic_DNA"/>
</dbReference>
<dbReference type="SUPFAM" id="SSF52833">
    <property type="entry name" value="Thioredoxin-like"/>
    <property type="match status" value="1"/>
</dbReference>
<dbReference type="InterPro" id="IPR012336">
    <property type="entry name" value="Thioredoxin-like_fold"/>
</dbReference>
<name>A0ABQ2H179_9PSED</name>
<dbReference type="PROSITE" id="PS51352">
    <property type="entry name" value="THIOREDOXIN_2"/>
    <property type="match status" value="1"/>
</dbReference>